<dbReference type="AlphaFoldDB" id="A0A4V3CV92"/>
<dbReference type="GO" id="GO:0008610">
    <property type="term" value="P:lipid biosynthetic process"/>
    <property type="evidence" value="ECO:0007669"/>
    <property type="project" value="InterPro"/>
</dbReference>
<dbReference type="PANTHER" id="PTHR43667">
    <property type="entry name" value="CYCLOPROPANE-FATTY-ACYL-PHOSPHOLIPID SYNTHASE"/>
    <property type="match status" value="1"/>
</dbReference>
<comment type="similarity">
    <text evidence="1">Belongs to the CFA/CMAS family.</text>
</comment>
<evidence type="ECO:0000313" key="7">
    <source>
        <dbReference type="Proteomes" id="UP000294547"/>
    </source>
</evidence>
<gene>
    <name evidence="6" type="ORF">EDD54_4398</name>
</gene>
<reference evidence="6 7" key="1">
    <citation type="submission" date="2019-03" db="EMBL/GenBank/DDBJ databases">
        <title>Genomic Encyclopedia of Type Strains, Phase IV (KMG-IV): sequencing the most valuable type-strain genomes for metagenomic binning, comparative biology and taxonomic classification.</title>
        <authorList>
            <person name="Goeker M."/>
        </authorList>
    </citation>
    <scope>NUCLEOTIDE SEQUENCE [LARGE SCALE GENOMIC DNA]</scope>
    <source>
        <strain evidence="6 7">DSM 102969</strain>
    </source>
</reference>
<dbReference type="Pfam" id="PF02353">
    <property type="entry name" value="CMAS"/>
    <property type="match status" value="1"/>
</dbReference>
<dbReference type="PIRSF" id="PIRSF003085">
    <property type="entry name" value="CMAS"/>
    <property type="match status" value="1"/>
</dbReference>
<dbReference type="RefSeq" id="WP_126540701.1">
    <property type="nucleotide sequence ID" value="NZ_BSPM01000002.1"/>
</dbReference>
<accession>A0A4V3CV92</accession>
<organism evidence="6 7">
    <name type="scientific">Oharaeibacter diazotrophicus</name>
    <dbReference type="NCBI Taxonomy" id="1920512"/>
    <lineage>
        <taxon>Bacteria</taxon>
        <taxon>Pseudomonadati</taxon>
        <taxon>Pseudomonadota</taxon>
        <taxon>Alphaproteobacteria</taxon>
        <taxon>Hyphomicrobiales</taxon>
        <taxon>Pleomorphomonadaceae</taxon>
        <taxon>Oharaeibacter</taxon>
    </lineage>
</organism>
<dbReference type="InterPro" id="IPR029063">
    <property type="entry name" value="SAM-dependent_MTases_sf"/>
</dbReference>
<name>A0A4V3CV92_9HYPH</name>
<evidence type="ECO:0000256" key="3">
    <source>
        <dbReference type="ARBA" id="ARBA00022679"/>
    </source>
</evidence>
<protein>
    <submittedName>
        <fullName evidence="6">Cyclopropane-fatty-acyl-phospholipid synthase</fullName>
    </submittedName>
</protein>
<comment type="caution">
    <text evidence="6">The sequence shown here is derived from an EMBL/GenBank/DDBJ whole genome shotgun (WGS) entry which is preliminary data.</text>
</comment>
<evidence type="ECO:0000313" key="6">
    <source>
        <dbReference type="EMBL" id="TDP81528.1"/>
    </source>
</evidence>
<dbReference type="InterPro" id="IPR050723">
    <property type="entry name" value="CFA/CMAS"/>
</dbReference>
<keyword evidence="5" id="KW-0443">Lipid metabolism</keyword>
<dbReference type="CDD" id="cd02440">
    <property type="entry name" value="AdoMet_MTases"/>
    <property type="match status" value="1"/>
</dbReference>
<dbReference type="Gene3D" id="3.40.50.150">
    <property type="entry name" value="Vaccinia Virus protein VP39"/>
    <property type="match status" value="1"/>
</dbReference>
<dbReference type="OrthoDB" id="9782855at2"/>
<evidence type="ECO:0000256" key="1">
    <source>
        <dbReference type="ARBA" id="ARBA00010815"/>
    </source>
</evidence>
<dbReference type="InterPro" id="IPR003333">
    <property type="entry name" value="CMAS"/>
</dbReference>
<keyword evidence="7" id="KW-1185">Reference proteome</keyword>
<dbReference type="GO" id="GO:0032259">
    <property type="term" value="P:methylation"/>
    <property type="evidence" value="ECO:0007669"/>
    <property type="project" value="UniProtKB-KW"/>
</dbReference>
<dbReference type="EMBL" id="SNXY01000012">
    <property type="protein sequence ID" value="TDP81528.1"/>
    <property type="molecule type" value="Genomic_DNA"/>
</dbReference>
<sequence>MIVERILGRLVEALVVEGHLEFELPGGRRFVAGDGGAPRVRARLTDRAAGRELVLDPELKFGELFMDGRLVVEEGTVYDLLALLLQAHRGDRGKLPGRALTRIRRLLRRLTARNPLERSRRNVAHHYDIDGRVYDLFLDADRQYSCAYYERPDATLEEAQLAKKRHVTAKLLVEPGHSVLDIGCGWGGLALYLAEIAGAGAVRGVTLSEEQLAVARGRAADAGLDRVTFALEDYRRTEGRYDRIVSVGMFEHVGPAHYEEYFAAAARLLADDGVMLLHTIGRTGEPDFTNPWMTRYIFPGGHLPTLSEMLPVIERSGLAVTDVEVLRLHYAETLREWRNRFMARREEAKALMDERFCRMWECYLAMSEAAFRFEDVVVFQIQLAKRNDVVPLTRDHVGEREARLRAAEAARQAANDRSASRRGLAAE</sequence>
<dbReference type="SUPFAM" id="SSF53335">
    <property type="entry name" value="S-adenosyl-L-methionine-dependent methyltransferases"/>
    <property type="match status" value="1"/>
</dbReference>
<keyword evidence="3" id="KW-0808">Transferase</keyword>
<evidence type="ECO:0000256" key="4">
    <source>
        <dbReference type="ARBA" id="ARBA00022691"/>
    </source>
</evidence>
<dbReference type="Proteomes" id="UP000294547">
    <property type="component" value="Unassembled WGS sequence"/>
</dbReference>
<keyword evidence="2" id="KW-0489">Methyltransferase</keyword>
<dbReference type="GO" id="GO:0008168">
    <property type="term" value="F:methyltransferase activity"/>
    <property type="evidence" value="ECO:0007669"/>
    <property type="project" value="UniProtKB-KW"/>
</dbReference>
<evidence type="ECO:0000256" key="2">
    <source>
        <dbReference type="ARBA" id="ARBA00022603"/>
    </source>
</evidence>
<evidence type="ECO:0000256" key="5">
    <source>
        <dbReference type="ARBA" id="ARBA00023098"/>
    </source>
</evidence>
<keyword evidence="4" id="KW-0949">S-adenosyl-L-methionine</keyword>
<dbReference type="PANTHER" id="PTHR43667:SF1">
    <property type="entry name" value="CYCLOPROPANE-FATTY-ACYL-PHOSPHOLIPID SYNTHASE"/>
    <property type="match status" value="1"/>
</dbReference>
<proteinExistence type="inferred from homology"/>